<feature type="domain" description="Beta-hexosaminidase bacterial type N-terminal" evidence="6">
    <location>
        <begin position="25"/>
        <end position="149"/>
    </location>
</feature>
<evidence type="ECO:0000313" key="7">
    <source>
        <dbReference type="EMBL" id="AHW59950.1"/>
    </source>
</evidence>
<dbReference type="Gene3D" id="3.30.379.10">
    <property type="entry name" value="Chitobiase/beta-hexosaminidase domain 2-like"/>
    <property type="match status" value="1"/>
</dbReference>
<dbReference type="STRING" id="1168034.FH5T_10960"/>
<dbReference type="KEGG" id="dori:FH5T_10960"/>
<dbReference type="OrthoDB" id="1006965at2"/>
<evidence type="ECO:0000313" key="9">
    <source>
        <dbReference type="Proteomes" id="UP000023772"/>
    </source>
</evidence>
<dbReference type="PRINTS" id="PR00738">
    <property type="entry name" value="GLHYDRLASE20"/>
</dbReference>
<evidence type="ECO:0000256" key="3">
    <source>
        <dbReference type="ARBA" id="ARBA00023295"/>
    </source>
</evidence>
<evidence type="ECO:0000313" key="10">
    <source>
        <dbReference type="Proteomes" id="UP000181981"/>
    </source>
</evidence>
<proteinExistence type="inferred from homology"/>
<dbReference type="Pfam" id="PF02838">
    <property type="entry name" value="Glyco_hydro_20b"/>
    <property type="match status" value="1"/>
</dbReference>
<dbReference type="SUPFAM" id="SSF51445">
    <property type="entry name" value="(Trans)glycosidases"/>
    <property type="match status" value="1"/>
</dbReference>
<organism evidence="8 10">
    <name type="scientific">Draconibacterium orientale</name>
    <dbReference type="NCBI Taxonomy" id="1168034"/>
    <lineage>
        <taxon>Bacteria</taxon>
        <taxon>Pseudomonadati</taxon>
        <taxon>Bacteroidota</taxon>
        <taxon>Bacteroidia</taxon>
        <taxon>Marinilabiliales</taxon>
        <taxon>Prolixibacteraceae</taxon>
        <taxon>Draconibacterium</taxon>
    </lineage>
</organism>
<protein>
    <submittedName>
        <fullName evidence="7 8">Hexosaminidase</fullName>
    </submittedName>
</protein>
<evidence type="ECO:0000259" key="5">
    <source>
        <dbReference type="Pfam" id="PF00728"/>
    </source>
</evidence>
<gene>
    <name evidence="7" type="ORF">FH5T_10960</name>
    <name evidence="8" type="ORF">SAMN05444285_11272</name>
</gene>
<evidence type="ECO:0000259" key="6">
    <source>
        <dbReference type="Pfam" id="PF02838"/>
    </source>
</evidence>
<keyword evidence="3" id="KW-0326">Glycosidase</keyword>
<comment type="similarity">
    <text evidence="1">Belongs to the glycosyl hydrolase 20 family.</text>
</comment>
<dbReference type="Proteomes" id="UP000023772">
    <property type="component" value="Chromosome"/>
</dbReference>
<evidence type="ECO:0000256" key="4">
    <source>
        <dbReference type="PIRSR" id="PIRSR625705-1"/>
    </source>
</evidence>
<feature type="domain" description="Glycoside hydrolase family 20 catalytic" evidence="5">
    <location>
        <begin position="152"/>
        <end position="471"/>
    </location>
</feature>
<reference evidence="8 10" key="2">
    <citation type="submission" date="2016-10" db="EMBL/GenBank/DDBJ databases">
        <authorList>
            <person name="de Groot N.N."/>
        </authorList>
    </citation>
    <scope>NUCLEOTIDE SEQUENCE [LARGE SCALE GENOMIC DNA]</scope>
    <source>
        <strain evidence="8 10">DSM 25947</strain>
    </source>
</reference>
<keyword evidence="2" id="KW-0378">Hydrolase</keyword>
<dbReference type="CDD" id="cd06564">
    <property type="entry name" value="GH20_DspB_LnbB-like"/>
    <property type="match status" value="1"/>
</dbReference>
<dbReference type="Proteomes" id="UP000181981">
    <property type="component" value="Unassembled WGS sequence"/>
</dbReference>
<dbReference type="AlphaFoldDB" id="X5DXK2"/>
<evidence type="ECO:0000256" key="2">
    <source>
        <dbReference type="ARBA" id="ARBA00022801"/>
    </source>
</evidence>
<dbReference type="EMBL" id="FOHT01000012">
    <property type="protein sequence ID" value="SET41085.1"/>
    <property type="molecule type" value="Genomic_DNA"/>
</dbReference>
<dbReference type="InterPro" id="IPR029018">
    <property type="entry name" value="Hex-like_dom2"/>
</dbReference>
<dbReference type="PANTHER" id="PTHR43678">
    <property type="entry name" value="PUTATIVE (AFU_ORTHOLOGUE AFUA_2G00640)-RELATED"/>
    <property type="match status" value="1"/>
</dbReference>
<dbReference type="InterPro" id="IPR025705">
    <property type="entry name" value="Beta_hexosaminidase_sua/sub"/>
</dbReference>
<evidence type="ECO:0000256" key="1">
    <source>
        <dbReference type="ARBA" id="ARBA00006285"/>
    </source>
</evidence>
<reference evidence="7 9" key="1">
    <citation type="submission" date="2014-03" db="EMBL/GenBank/DDBJ databases">
        <title>Complete genome sequence of a deeply braunched marine Bacteroidia bacterium Draconibacterium orientale type strain FH5T.</title>
        <authorList>
            <person name="Li X."/>
            <person name="Wang X."/>
            <person name="Xie Z."/>
            <person name="Du Z."/>
            <person name="Chen G."/>
        </authorList>
    </citation>
    <scope>NUCLEOTIDE SEQUENCE [LARGE SCALE GENOMIC DNA]</scope>
    <source>
        <strain evidence="7 9">FH5</strain>
    </source>
</reference>
<dbReference type="SUPFAM" id="SSF55545">
    <property type="entry name" value="beta-N-acetylhexosaminidase-like domain"/>
    <property type="match status" value="1"/>
</dbReference>
<dbReference type="GO" id="GO:0005975">
    <property type="term" value="P:carbohydrate metabolic process"/>
    <property type="evidence" value="ECO:0007669"/>
    <property type="project" value="InterPro"/>
</dbReference>
<dbReference type="Gene3D" id="3.20.20.80">
    <property type="entry name" value="Glycosidases"/>
    <property type="match status" value="1"/>
</dbReference>
<feature type="active site" description="Proton donor" evidence="4">
    <location>
        <position position="313"/>
    </location>
</feature>
<dbReference type="eggNOG" id="COG3525">
    <property type="taxonomic scope" value="Bacteria"/>
</dbReference>
<dbReference type="InterPro" id="IPR015882">
    <property type="entry name" value="HEX_bac_N"/>
</dbReference>
<sequence>MKNIFLAFSFLFFVVVSFASSEKKPFVIPELQSWTGAEGDLSLDNTLTIAYESTKSDDKKMRSVVSQFSADLKTMFGVQAETTTGKANFVVKMAPIAVDNKEGYEIEIGEQVVISANEPIGALWATKTILQMLEATEGKSLPKGKIVDYPEYPLRGFMLDVGRKFFTIDFLRDYVHFMSYYKMNTFHIHLSDNGFRQYFGNDWDETYAAFRLESDTYPGLAAKDGYYTKQEFIDLQILAEENGITIVPEIDIPAHTLAFTQYMPELGSEEYGMDHLDLFNPKTYEFFDKLFKEYLDGKEPVFRGEYVHIGTDEYSNKDKKVVEKFRYFQDHYIKEVEKYGKKAGVWGSLTHAQGETPVKVEDVLLDCWYNGYADPKAMIDLGYDMVSIPDGLVYIVPAAGYYYDYLNIAHLYKNWTPATIGNQVFEENHPQIKGGKFAVWNDHCGNGITEKDVHHRVFPAMQTLAVKMWTGKNTSLPFDEFNKQRLAISEAPGLNINATYKADENGVVLERENLAAGDTLPIPEIGYNYRVEFTIRAKNNINSTVLFESPNATVYLRHPKTGKLAYEREGYWSEFDYVVPNDYPVVLAIEGTNTGTKLFVNGQLVDALENEFIEYNQSGKSKMAKIQTLVFPLAKVGDFEGAISDFTVKVLK</sequence>
<dbReference type="RefSeq" id="WP_038558248.1">
    <property type="nucleotide sequence ID" value="NZ_FOHT01000012.1"/>
</dbReference>
<name>X5DXK2_9BACT</name>
<dbReference type="Pfam" id="PF00728">
    <property type="entry name" value="Glyco_hydro_20"/>
    <property type="match status" value="1"/>
</dbReference>
<dbReference type="GO" id="GO:0004563">
    <property type="term" value="F:beta-N-acetylhexosaminidase activity"/>
    <property type="evidence" value="ECO:0007669"/>
    <property type="project" value="InterPro"/>
</dbReference>
<dbReference type="PANTHER" id="PTHR43678:SF1">
    <property type="entry name" value="BETA-N-ACETYLHEXOSAMINIDASE"/>
    <property type="match status" value="1"/>
</dbReference>
<accession>X5DXK2</accession>
<dbReference type="HOGENOM" id="CLU_010969_2_0_10"/>
<keyword evidence="9" id="KW-1185">Reference proteome</keyword>
<dbReference type="EMBL" id="CP007451">
    <property type="protein sequence ID" value="AHW59950.1"/>
    <property type="molecule type" value="Genomic_DNA"/>
</dbReference>
<dbReference type="InterPro" id="IPR017853">
    <property type="entry name" value="GH"/>
</dbReference>
<dbReference type="InterPro" id="IPR052764">
    <property type="entry name" value="GH20_Enzymes"/>
</dbReference>
<dbReference type="InterPro" id="IPR015883">
    <property type="entry name" value="Glyco_hydro_20_cat"/>
</dbReference>
<evidence type="ECO:0000313" key="8">
    <source>
        <dbReference type="EMBL" id="SET41085.1"/>
    </source>
</evidence>